<comment type="similarity">
    <text evidence="2">Belongs to the GTP-binding SRP family.</text>
</comment>
<name>A0A9Y1FKL3_9ARCH</name>
<dbReference type="GO" id="GO:0005886">
    <property type="term" value="C:plasma membrane"/>
    <property type="evidence" value="ECO:0007669"/>
    <property type="project" value="UniProtKB-SubCell"/>
</dbReference>
<dbReference type="SUPFAM" id="SSF52540">
    <property type="entry name" value="P-loop containing nucleoside triphosphate hydrolases"/>
    <property type="match status" value="1"/>
</dbReference>
<evidence type="ECO:0000313" key="11">
    <source>
        <dbReference type="EMBL" id="UJG40016.1"/>
    </source>
</evidence>
<dbReference type="GO" id="GO:0006614">
    <property type="term" value="P:SRP-dependent cotranslational protein targeting to membrane"/>
    <property type="evidence" value="ECO:0007669"/>
    <property type="project" value="InterPro"/>
</dbReference>
<evidence type="ECO:0000256" key="8">
    <source>
        <dbReference type="ARBA" id="ARBA00023136"/>
    </source>
</evidence>
<keyword evidence="6" id="KW-0378">Hydrolase</keyword>
<feature type="domain" description="SRP54-type proteins GTP-binding" evidence="10">
    <location>
        <begin position="270"/>
        <end position="283"/>
    </location>
</feature>
<dbReference type="NCBIfam" id="TIGR00064">
    <property type="entry name" value="ftsY"/>
    <property type="match status" value="1"/>
</dbReference>
<keyword evidence="3" id="KW-1003">Cell membrane</keyword>
<evidence type="ECO:0000256" key="2">
    <source>
        <dbReference type="ARBA" id="ARBA00008531"/>
    </source>
</evidence>
<dbReference type="InterPro" id="IPR042101">
    <property type="entry name" value="SRP54_N_sf"/>
</dbReference>
<keyword evidence="5" id="KW-0547">Nucleotide-binding</keyword>
<dbReference type="SMART" id="SM00962">
    <property type="entry name" value="SRP54"/>
    <property type="match status" value="1"/>
</dbReference>
<organism evidence="11">
    <name type="scientific">Candidatus Heimdallarchaeum aukensis</name>
    <dbReference type="NCBI Taxonomy" id="2876573"/>
    <lineage>
        <taxon>Archaea</taxon>
        <taxon>Promethearchaeati</taxon>
        <taxon>Candidatus Heimdallarchaeota</taxon>
        <taxon>Candidatus Heimdallarchaeia (ex Rinke et al. 2021) (nom. nud.)</taxon>
        <taxon>Candidatus Heimdallarchaeales</taxon>
        <taxon>Candidatus Heimdallarchaeaceae</taxon>
        <taxon>Candidatus Heimdallarchaeum</taxon>
    </lineage>
</organism>
<comment type="subcellular location">
    <subcellularLocation>
        <location evidence="1">Cell membrane</location>
        <topology evidence="1">Peripheral membrane protein</topology>
        <orientation evidence="1">Cytoplasmic side</orientation>
    </subcellularLocation>
</comment>
<evidence type="ECO:0000259" key="10">
    <source>
        <dbReference type="PROSITE" id="PS00300"/>
    </source>
</evidence>
<dbReference type="InterPro" id="IPR003593">
    <property type="entry name" value="AAA+_ATPase"/>
</dbReference>
<dbReference type="InterPro" id="IPR000897">
    <property type="entry name" value="SRP54_GTPase_dom"/>
</dbReference>
<dbReference type="InterPro" id="IPR036225">
    <property type="entry name" value="SRP/SRP_N"/>
</dbReference>
<accession>A0A9Y1FKL3</accession>
<dbReference type="InterPro" id="IPR027417">
    <property type="entry name" value="P-loop_NTPase"/>
</dbReference>
<evidence type="ECO:0000256" key="6">
    <source>
        <dbReference type="ARBA" id="ARBA00022801"/>
    </source>
</evidence>
<dbReference type="SMART" id="SM00963">
    <property type="entry name" value="SRP54_N"/>
    <property type="match status" value="1"/>
</dbReference>
<dbReference type="Gene3D" id="3.40.50.300">
    <property type="entry name" value="P-loop containing nucleotide triphosphate hydrolases"/>
    <property type="match status" value="1"/>
</dbReference>
<dbReference type="GO" id="GO:0005737">
    <property type="term" value="C:cytoplasm"/>
    <property type="evidence" value="ECO:0007669"/>
    <property type="project" value="UniProtKB-ARBA"/>
</dbReference>
<evidence type="ECO:0000256" key="7">
    <source>
        <dbReference type="ARBA" id="ARBA00023134"/>
    </source>
</evidence>
<dbReference type="GO" id="GO:0005525">
    <property type="term" value="F:GTP binding"/>
    <property type="evidence" value="ECO:0007669"/>
    <property type="project" value="UniProtKB-KW"/>
</dbReference>
<sequence>MKKSLSSLLKKITIAELNQKTIKKVIHPLKDILIQNEVAVVTADKICESVSDKLLNVEYKRMSSPKSLILEALRSSLLEILQPEETIDLLSLVEEYKKKKQPLVIAFFGINGVGKTLSIAKLGYYLKKNDISSVFAASDTFRAGSIQQLEQHAKKVGVKIISQTYGSDAAAVAFDAVSHASAKGIDVVLIDTAGRMETNKNLMAELQKLDRVVEPDLKIFVGDALTGNSLVSQAELFNSKIGIDASIINKMDADVKGGATISVVHATRKPILFIGVGQKYNDLKPFIPEQIIKNVLPDKI</sequence>
<dbReference type="Proteomes" id="UP001201020">
    <property type="component" value="Chromosome"/>
</dbReference>
<dbReference type="SMART" id="SM00382">
    <property type="entry name" value="AAA"/>
    <property type="match status" value="1"/>
</dbReference>
<dbReference type="SUPFAM" id="SSF47364">
    <property type="entry name" value="Domain of the SRP/SRP receptor G-proteins"/>
    <property type="match status" value="1"/>
</dbReference>
<keyword evidence="7" id="KW-0342">GTP-binding</keyword>
<dbReference type="Pfam" id="PF02881">
    <property type="entry name" value="SRP54_N"/>
    <property type="match status" value="1"/>
</dbReference>
<dbReference type="PROSITE" id="PS00300">
    <property type="entry name" value="SRP54"/>
    <property type="match status" value="1"/>
</dbReference>
<dbReference type="PANTHER" id="PTHR43134:SF1">
    <property type="entry name" value="SIGNAL RECOGNITION PARTICLE RECEPTOR SUBUNIT ALPHA"/>
    <property type="match status" value="1"/>
</dbReference>
<evidence type="ECO:0000256" key="4">
    <source>
        <dbReference type="ARBA" id="ARBA00022490"/>
    </source>
</evidence>
<dbReference type="EMBL" id="CP084166">
    <property type="protein sequence ID" value="UJG40016.1"/>
    <property type="molecule type" value="Genomic_DNA"/>
</dbReference>
<gene>
    <name evidence="11" type="primary">ftsY</name>
    <name evidence="11" type="ORF">K9W45_09205</name>
</gene>
<protein>
    <submittedName>
        <fullName evidence="11">Signal recognition particle-docking protein FtsY</fullName>
    </submittedName>
</protein>
<dbReference type="Gene3D" id="1.20.120.140">
    <property type="entry name" value="Signal recognition particle SRP54, nucleotide-binding domain"/>
    <property type="match status" value="1"/>
</dbReference>
<reference evidence="11" key="1">
    <citation type="journal article" date="2022" name="Nat. Microbiol.">
        <title>Unique mobile elements and scalable gene flow at the prokaryote-eukaryote boundary revealed by circularized Asgard archaea genomes.</title>
        <authorList>
            <person name="Wu F."/>
            <person name="Speth D.R."/>
            <person name="Philosof A."/>
            <person name="Cremiere A."/>
            <person name="Narayanan A."/>
            <person name="Barco R.A."/>
            <person name="Connon S.A."/>
            <person name="Amend J.P."/>
            <person name="Antoshechkin I.A."/>
            <person name="Orphan V.J."/>
        </authorList>
    </citation>
    <scope>NUCLEOTIDE SEQUENCE</scope>
    <source>
        <strain evidence="11">PM71</strain>
    </source>
</reference>
<keyword evidence="4" id="KW-0963">Cytoplasm</keyword>
<evidence type="ECO:0000256" key="3">
    <source>
        <dbReference type="ARBA" id="ARBA00022475"/>
    </source>
</evidence>
<evidence type="ECO:0000256" key="5">
    <source>
        <dbReference type="ARBA" id="ARBA00022741"/>
    </source>
</evidence>
<dbReference type="GO" id="GO:0005047">
    <property type="term" value="F:signal recognition particle binding"/>
    <property type="evidence" value="ECO:0007669"/>
    <property type="project" value="TreeGrafter"/>
</dbReference>
<evidence type="ECO:0000256" key="1">
    <source>
        <dbReference type="ARBA" id="ARBA00004413"/>
    </source>
</evidence>
<dbReference type="Pfam" id="PF00448">
    <property type="entry name" value="SRP54"/>
    <property type="match status" value="1"/>
</dbReference>
<dbReference type="InterPro" id="IPR004390">
    <property type="entry name" value="SR_rcpt_FtsY"/>
</dbReference>
<evidence type="ECO:0000256" key="9">
    <source>
        <dbReference type="ARBA" id="ARBA00023170"/>
    </source>
</evidence>
<dbReference type="PANTHER" id="PTHR43134">
    <property type="entry name" value="SIGNAL RECOGNITION PARTICLE RECEPTOR SUBUNIT ALPHA"/>
    <property type="match status" value="1"/>
</dbReference>
<proteinExistence type="inferred from homology"/>
<dbReference type="AlphaFoldDB" id="A0A9Y1FKL3"/>
<keyword evidence="9" id="KW-0675">Receptor</keyword>
<keyword evidence="8" id="KW-0472">Membrane</keyword>
<dbReference type="FunFam" id="3.40.50.300:FF:000566">
    <property type="entry name" value="Signal recognition particle receptor subunit alpha"/>
    <property type="match status" value="1"/>
</dbReference>
<dbReference type="GO" id="GO:0003924">
    <property type="term" value="F:GTPase activity"/>
    <property type="evidence" value="ECO:0007669"/>
    <property type="project" value="TreeGrafter"/>
</dbReference>
<dbReference type="InterPro" id="IPR013822">
    <property type="entry name" value="Signal_recog_particl_SRP54_hlx"/>
</dbReference>